<evidence type="ECO:0000313" key="4">
    <source>
        <dbReference type="Proteomes" id="UP000191518"/>
    </source>
</evidence>
<accession>A0A1V6QQR7</accession>
<sequence length="260" mass="29189">MVLTSNEKRAFFRQQCREALAAHIYDRLGLVVAPADVRLQPSVGDKYAWSVTESKKSLLQSNLGRGSVGLYKSICEELGRSLEAVTPQTLQVTQLERDHLPREEAGPARSDQEESGSFTAKIHELKCANHVLKDELDRTTIHLQGSLGENRILQANIRRLQDELDSSSSRATYLEDELVRIGSGITEAMQVLQEYQAHKGSMEYRLRYPTRCLDDIVVAYPYYLTSASVPAGGSTVKPPFWEISLRAYRNAAMIVQNTRC</sequence>
<reference evidence="4" key="1">
    <citation type="journal article" date="2017" name="Nat. Microbiol.">
        <title>Global analysis of biosynthetic gene clusters reveals vast potential of secondary metabolite production in Penicillium species.</title>
        <authorList>
            <person name="Nielsen J.C."/>
            <person name="Grijseels S."/>
            <person name="Prigent S."/>
            <person name="Ji B."/>
            <person name="Dainat J."/>
            <person name="Nielsen K.F."/>
            <person name="Frisvad J.C."/>
            <person name="Workman M."/>
            <person name="Nielsen J."/>
        </authorList>
    </citation>
    <scope>NUCLEOTIDE SEQUENCE [LARGE SCALE GENOMIC DNA]</scope>
    <source>
        <strain evidence="4">IBT 29486</strain>
    </source>
</reference>
<evidence type="ECO:0000256" key="1">
    <source>
        <dbReference type="SAM" id="Coils"/>
    </source>
</evidence>
<dbReference type="Proteomes" id="UP000191518">
    <property type="component" value="Unassembled WGS sequence"/>
</dbReference>
<evidence type="ECO:0000256" key="2">
    <source>
        <dbReference type="SAM" id="MobiDB-lite"/>
    </source>
</evidence>
<keyword evidence="4" id="KW-1185">Reference proteome</keyword>
<dbReference type="AlphaFoldDB" id="A0A1V6QQR7"/>
<feature type="coiled-coil region" evidence="1">
    <location>
        <begin position="143"/>
        <end position="177"/>
    </location>
</feature>
<name>A0A1V6QQR7_9EURO</name>
<comment type="caution">
    <text evidence="3">The sequence shown here is derived from an EMBL/GenBank/DDBJ whole genome shotgun (WGS) entry which is preliminary data.</text>
</comment>
<organism evidence="3 4">
    <name type="scientific">Penicillium vulpinum</name>
    <dbReference type="NCBI Taxonomy" id="29845"/>
    <lineage>
        <taxon>Eukaryota</taxon>
        <taxon>Fungi</taxon>
        <taxon>Dikarya</taxon>
        <taxon>Ascomycota</taxon>
        <taxon>Pezizomycotina</taxon>
        <taxon>Eurotiomycetes</taxon>
        <taxon>Eurotiomycetidae</taxon>
        <taxon>Eurotiales</taxon>
        <taxon>Aspergillaceae</taxon>
        <taxon>Penicillium</taxon>
    </lineage>
</organism>
<keyword evidence="1" id="KW-0175">Coiled coil</keyword>
<proteinExistence type="predicted"/>
<feature type="region of interest" description="Disordered" evidence="2">
    <location>
        <begin position="96"/>
        <end position="115"/>
    </location>
</feature>
<feature type="compositionally biased region" description="Basic and acidic residues" evidence="2">
    <location>
        <begin position="96"/>
        <end position="112"/>
    </location>
</feature>
<protein>
    <submittedName>
        <fullName evidence="3">Uncharacterized protein</fullName>
    </submittedName>
</protein>
<gene>
    <name evidence="3" type="ORF">PENVUL_c276G07512</name>
</gene>
<dbReference type="EMBL" id="MDYP01000275">
    <property type="protein sequence ID" value="OQD91563.1"/>
    <property type="molecule type" value="Genomic_DNA"/>
</dbReference>
<evidence type="ECO:0000313" key="3">
    <source>
        <dbReference type="EMBL" id="OQD91563.1"/>
    </source>
</evidence>
<dbReference type="STRING" id="29845.A0A1V6QQR7"/>